<dbReference type="InterPro" id="IPR029058">
    <property type="entry name" value="AB_hydrolase_fold"/>
</dbReference>
<dbReference type="EMBL" id="JACWLN010000023">
    <property type="protein sequence ID" value="MBD1263229.1"/>
    <property type="molecule type" value="Genomic_DNA"/>
</dbReference>
<feature type="domain" description="BD-FAE-like" evidence="3">
    <location>
        <begin position="51"/>
        <end position="216"/>
    </location>
</feature>
<dbReference type="PANTHER" id="PTHR48081:SF9">
    <property type="entry name" value="CARBOXYLESTERASE"/>
    <property type="match status" value="1"/>
</dbReference>
<reference evidence="4 7" key="2">
    <citation type="submission" date="2020-07" db="EMBL/GenBank/DDBJ databases">
        <title>The draft genome sequence of Maribacter polysiphoniae KCTC 22021.</title>
        <authorList>
            <person name="Mu L."/>
        </authorList>
    </citation>
    <scope>NUCLEOTIDE SEQUENCE [LARGE SCALE GENOMIC DNA]</scope>
    <source>
        <strain evidence="4 7">KCTC 22021</strain>
    </source>
</reference>
<reference evidence="5 6" key="1">
    <citation type="submission" date="2018-05" db="EMBL/GenBank/DDBJ databases">
        <title>Genomic Encyclopedia of Archaeal and Bacterial Type Strains, Phase II (KMG-II): from individual species to whole genera.</title>
        <authorList>
            <person name="Goeker M."/>
        </authorList>
    </citation>
    <scope>NUCLEOTIDE SEQUENCE [LARGE SCALE GENOMIC DNA]</scope>
    <source>
        <strain evidence="5 6">DSM 23514</strain>
    </source>
</reference>
<dbReference type="SUPFAM" id="SSF53474">
    <property type="entry name" value="alpha/beta-Hydrolases"/>
    <property type="match status" value="1"/>
</dbReference>
<accession>A0A316DJ56</accession>
<evidence type="ECO:0000313" key="4">
    <source>
        <dbReference type="EMBL" id="MBD1263229.1"/>
    </source>
</evidence>
<sequence>MDKVKTLTFFLIFWVALTNAQNIVYQTVKDIRYYDDNISNTNAYIKERCMLDVYYPKNKQNAATIVWFHGGGLTGGEKFIPEELKKKGYIIVAVNYRLSPKVKSPKYIEDAAAAVAWVFKNIAQYNGNKNAIFISGHSAGGYLTSMVGLAKKWLKAHDIDANAIAGLIPFSGHTITHFTVREERGIAGTKVVVDDLAPLYYVRNDAPPLLLITGDRNLEMLGRYEENAYLMRMMKIVGHKDTKLYELDGFNHGEMAKPAFELLLKFIDKKMESIKG</sequence>
<dbReference type="Pfam" id="PF20434">
    <property type="entry name" value="BD-FAE"/>
    <property type="match status" value="1"/>
</dbReference>
<evidence type="ECO:0000259" key="3">
    <source>
        <dbReference type="Pfam" id="PF20434"/>
    </source>
</evidence>
<comment type="caution">
    <text evidence="5">The sequence shown here is derived from an EMBL/GenBank/DDBJ whole genome shotgun (WGS) entry which is preliminary data.</text>
</comment>
<keyword evidence="7" id="KW-1185">Reference proteome</keyword>
<dbReference type="EMBL" id="QGGQ01000021">
    <property type="protein sequence ID" value="PWK17648.1"/>
    <property type="molecule type" value="Genomic_DNA"/>
</dbReference>
<keyword evidence="2" id="KW-0732">Signal</keyword>
<dbReference type="Proteomes" id="UP000651837">
    <property type="component" value="Unassembled WGS sequence"/>
</dbReference>
<organism evidence="5 6">
    <name type="scientific">Maribacter polysiphoniae</name>
    <dbReference type="NCBI Taxonomy" id="429344"/>
    <lineage>
        <taxon>Bacteria</taxon>
        <taxon>Pseudomonadati</taxon>
        <taxon>Bacteroidota</taxon>
        <taxon>Flavobacteriia</taxon>
        <taxon>Flavobacteriales</taxon>
        <taxon>Flavobacteriaceae</taxon>
        <taxon>Maribacter</taxon>
    </lineage>
</organism>
<dbReference type="AlphaFoldDB" id="A0A316DJ56"/>
<protein>
    <submittedName>
        <fullName evidence="5">Acetyl esterase/lipase</fullName>
    </submittedName>
    <submittedName>
        <fullName evidence="4">Alpha/beta hydrolase</fullName>
    </submittedName>
</protein>
<proteinExistence type="predicted"/>
<dbReference type="GO" id="GO:0016787">
    <property type="term" value="F:hydrolase activity"/>
    <property type="evidence" value="ECO:0007669"/>
    <property type="project" value="UniProtKB-KW"/>
</dbReference>
<dbReference type="InterPro" id="IPR049492">
    <property type="entry name" value="BD-FAE-like_dom"/>
</dbReference>
<dbReference type="OrthoDB" id="9777975at2"/>
<gene>
    <name evidence="4" type="ORF">HZY62_21770</name>
    <name evidence="5" type="ORF">LX92_04430</name>
</gene>
<dbReference type="Gene3D" id="3.40.50.1820">
    <property type="entry name" value="alpha/beta hydrolase"/>
    <property type="match status" value="1"/>
</dbReference>
<feature type="chain" id="PRO_5016441429" evidence="2">
    <location>
        <begin position="21"/>
        <end position="276"/>
    </location>
</feature>
<dbReference type="PANTHER" id="PTHR48081">
    <property type="entry name" value="AB HYDROLASE SUPERFAMILY PROTEIN C4A8.06C"/>
    <property type="match status" value="1"/>
</dbReference>
<name>A0A316DJ56_9FLAO</name>
<dbReference type="Proteomes" id="UP000245667">
    <property type="component" value="Unassembled WGS sequence"/>
</dbReference>
<evidence type="ECO:0000313" key="6">
    <source>
        <dbReference type="Proteomes" id="UP000245667"/>
    </source>
</evidence>
<keyword evidence="1 4" id="KW-0378">Hydrolase</keyword>
<evidence type="ECO:0000313" key="7">
    <source>
        <dbReference type="Proteomes" id="UP000651837"/>
    </source>
</evidence>
<evidence type="ECO:0000313" key="5">
    <source>
        <dbReference type="EMBL" id="PWK17648.1"/>
    </source>
</evidence>
<dbReference type="RefSeq" id="WP_109655161.1">
    <property type="nucleotide sequence ID" value="NZ_JACWLN010000023.1"/>
</dbReference>
<feature type="signal peptide" evidence="2">
    <location>
        <begin position="1"/>
        <end position="20"/>
    </location>
</feature>
<evidence type="ECO:0000256" key="1">
    <source>
        <dbReference type="ARBA" id="ARBA00022801"/>
    </source>
</evidence>
<dbReference type="InterPro" id="IPR050300">
    <property type="entry name" value="GDXG_lipolytic_enzyme"/>
</dbReference>
<evidence type="ECO:0000256" key="2">
    <source>
        <dbReference type="SAM" id="SignalP"/>
    </source>
</evidence>